<accession>A0A6B2QYI9</accession>
<sequence>MQTVNAISPNIFDAHADTNILLPLVLGNLLSPKLWDLSEKIHTKLIAAKQLTTADNHEDHNDSLELIRTIQHQIDRHFKHLHPGEVSAIYGELNISDERARLGAQRVDHSLGLIENTFKQRLANGAIPAGALDPLFTQIKSNRFPAFYYSNFDIVVANKALTGRRSSAPMGLTSCLDEVAIFAALAMTMPKDEITNVIALTSASHYTAFGWMRTGEPWWFYGKNKLFSKQDWTQFVNEKFNGNAQSAFDSIFKDMDHIVSVAGTWNLSVSTSSIADDHVASIIEKLDDFFGCRLEQLTMGMACPINRMEESPLAPVLRNLLGSQSIEQARLTLRNEGNPELSQVLYSFRSLDVTSLTPYLEAARHQPMSKALGTKLNSTEEALTMIHGIAGCQSIFNDHNRIAMPDETLRLKTGSDRDKALLLHVLLEHMFNAQSSSAHISTIFTSTDSFVCVDDFCIEINSLSQVSCPTEGIIWKLPN</sequence>
<organism evidence="1">
    <name type="scientific">Sheuella amnicola</name>
    <dbReference type="NCBI Taxonomy" id="2707330"/>
    <lineage>
        <taxon>Bacteria</taxon>
        <taxon>Pseudomonadati</taxon>
        <taxon>Pseudomonadota</taxon>
        <taxon>Betaproteobacteria</taxon>
        <taxon>Burkholderiales</taxon>
        <taxon>Alcaligenaceae</taxon>
        <taxon>Sheuella</taxon>
    </lineage>
</organism>
<name>A0A6B2QYI9_9BURK</name>
<comment type="caution">
    <text evidence="1">The sequence shown here is derived from an EMBL/GenBank/DDBJ whole genome shotgun (WGS) entry which is preliminary data.</text>
</comment>
<proteinExistence type="predicted"/>
<gene>
    <name evidence="1" type="ORF">G3I67_03035</name>
</gene>
<evidence type="ECO:0000313" key="1">
    <source>
        <dbReference type="EMBL" id="NDY82199.1"/>
    </source>
</evidence>
<dbReference type="AlphaFoldDB" id="A0A6B2QYI9"/>
<reference evidence="1" key="1">
    <citation type="submission" date="2020-02" db="EMBL/GenBank/DDBJ databases">
        <authorList>
            <person name="Chen W.-M."/>
        </authorList>
    </citation>
    <scope>NUCLEOTIDE SEQUENCE</scope>
    <source>
        <strain evidence="1">NBD-18</strain>
    </source>
</reference>
<dbReference type="EMBL" id="JAAGRN010000002">
    <property type="protein sequence ID" value="NDY82199.1"/>
    <property type="molecule type" value="Genomic_DNA"/>
</dbReference>
<protein>
    <submittedName>
        <fullName evidence="1">Uncharacterized protein</fullName>
    </submittedName>
</protein>
<dbReference type="RefSeq" id="WP_163651520.1">
    <property type="nucleotide sequence ID" value="NZ_JAAGRN010000002.1"/>
</dbReference>